<dbReference type="Proteomes" id="UP000812844">
    <property type="component" value="Unassembled WGS sequence"/>
</dbReference>
<organism evidence="2 3">
    <name type="scientific">Bifidobacterium phasiani</name>
    <dbReference type="NCBI Taxonomy" id="2834431"/>
    <lineage>
        <taxon>Bacteria</taxon>
        <taxon>Bacillati</taxon>
        <taxon>Actinomycetota</taxon>
        <taxon>Actinomycetes</taxon>
        <taxon>Bifidobacteriales</taxon>
        <taxon>Bifidobacteriaceae</taxon>
        <taxon>Bifidobacterium</taxon>
    </lineage>
</organism>
<proteinExistence type="predicted"/>
<keyword evidence="3" id="KW-1185">Reference proteome</keyword>
<feature type="compositionally biased region" description="Basic and acidic residues" evidence="1">
    <location>
        <begin position="105"/>
        <end position="124"/>
    </location>
</feature>
<protein>
    <recommendedName>
        <fullName evidence="4">BIG2 domain-containing protein</fullName>
    </recommendedName>
</protein>
<dbReference type="RefSeq" id="WP_219079642.1">
    <property type="nucleotide sequence ID" value="NZ_JAHBBD010000001.1"/>
</dbReference>
<evidence type="ECO:0000313" key="3">
    <source>
        <dbReference type="Proteomes" id="UP000812844"/>
    </source>
</evidence>
<gene>
    <name evidence="2" type="ORF">KIH73_00975</name>
</gene>
<sequence length="280" mass="29217">MAEDTTGYNANNVSLGKPGVKGVLYRAPYGTTLPGDAVEELDAAFKSVGYIGEDGITNATDSETTDINDMGGTRVLSAISSYAETYQFVMIETNAESLKARYGDDNVKTDEQGRPTSVDHKVDDGTPSTWVKEILMTGGTVKRTVIPNGTRVEFGDLVEVGTDAIGYDMTISANPDERIGEATSRDYFAYTSSPAGVNTLMLSRQSGGGTVGDVDTFTVDVAPGGADSTPITVTSQNDGVATASVDGNTVNVQLVGEGETTLTVRAGEKTAMYAVNVTAA</sequence>
<evidence type="ECO:0000313" key="2">
    <source>
        <dbReference type="EMBL" id="MBW3081967.1"/>
    </source>
</evidence>
<evidence type="ECO:0008006" key="4">
    <source>
        <dbReference type="Google" id="ProtNLM"/>
    </source>
</evidence>
<evidence type="ECO:0000256" key="1">
    <source>
        <dbReference type="SAM" id="MobiDB-lite"/>
    </source>
</evidence>
<comment type="caution">
    <text evidence="2">The sequence shown here is derived from an EMBL/GenBank/DDBJ whole genome shotgun (WGS) entry which is preliminary data.</text>
</comment>
<dbReference type="EMBL" id="JAHBBD010000001">
    <property type="protein sequence ID" value="MBW3081967.1"/>
    <property type="molecule type" value="Genomic_DNA"/>
</dbReference>
<name>A0ABS6W6H8_9BIFI</name>
<feature type="region of interest" description="Disordered" evidence="1">
    <location>
        <begin position="105"/>
        <end position="125"/>
    </location>
</feature>
<accession>A0ABS6W6H8</accession>
<reference evidence="2 3" key="1">
    <citation type="submission" date="2021-05" db="EMBL/GenBank/DDBJ databases">
        <title>Phylogenetic classification of ten novel species belonging to the genus Bifidobacterium comprising B. colchicus sp. nov., B. abeli sp. nov., B. bicoloris sp. nov., B. guerezis sp. nov., B. rosaliae sp. nov., B. santillanensis sp. nov., B. argentati sp. nov., B. amazzoni sp. nov., B. pluviali sp. nov., and B. pinnaculum sp. nov.</title>
        <authorList>
            <person name="Lugli G.A."/>
            <person name="Ruiz Garcia L."/>
            <person name="Margolles A."/>
            <person name="Ventura M."/>
        </authorList>
    </citation>
    <scope>NUCLEOTIDE SEQUENCE [LARGE SCALE GENOMIC DNA]</scope>
    <source>
        <strain evidence="2 3">6T3</strain>
    </source>
</reference>